<dbReference type="EMBL" id="QYZP01000001">
    <property type="protein sequence ID" value="RJN33244.1"/>
    <property type="molecule type" value="Genomic_DNA"/>
</dbReference>
<feature type="region of interest" description="Disordered" evidence="4">
    <location>
        <begin position="282"/>
        <end position="307"/>
    </location>
</feature>
<comment type="similarity">
    <text evidence="3">Belongs to the gas vesicle GvpA family.</text>
</comment>
<dbReference type="InterPro" id="IPR000638">
    <property type="entry name" value="Gas-vesicle_GvpA-like"/>
</dbReference>
<dbReference type="InterPro" id="IPR050530">
    <property type="entry name" value="GvpA"/>
</dbReference>
<accession>A0A3A4FEL5</accession>
<reference evidence="5 6" key="1">
    <citation type="submission" date="2018-09" db="EMBL/GenBank/DDBJ databases">
        <title>Nesterenkonia natronophila sp. nov., an alkaliphilic actinobacteriume isolated from a soda lake, and emended description of the genus Nesterenkonia.</title>
        <authorList>
            <person name="Menes R.J."/>
            <person name="Iriarte A."/>
        </authorList>
    </citation>
    <scope>NUCLEOTIDE SEQUENCE [LARGE SCALE GENOMIC DNA]</scope>
    <source>
        <strain evidence="5 6">M8</strain>
    </source>
</reference>
<sequence>MQPTRDPGATLPDLLEVLLNKGVHLNLDLIISVADVPLIGINLRATIAGIETMIEYGMMRQWDEQTRAWVQRSLTRHLPMAEGEEVVAAMAASHYQDDFYGTWRPGRAYLTNKRLIIHRRDPAETLWQADLDAITSVESFTESSIGGEERLRLKVVLRDGSDTTISALDAKHLLSLIRKQRQLPEASATGTAATEDEGPTMNGTMWYLESFAQGAMWRGGRATLTPEGLLTWKSPMDNRPSLRIEPSQLKAVHPEKHTNPTDYAQVLRLETDRGDIRVASPDLDRWQQALGKQPEKSQEVTSGTAGE</sequence>
<proteinExistence type="inferred from homology"/>
<evidence type="ECO:0000313" key="6">
    <source>
        <dbReference type="Proteomes" id="UP000266615"/>
    </source>
</evidence>
<comment type="subcellular location">
    <subcellularLocation>
        <location evidence="2">Gas vesicle</location>
    </subcellularLocation>
</comment>
<evidence type="ECO:0000256" key="2">
    <source>
        <dbReference type="ARBA" id="ARBA00035108"/>
    </source>
</evidence>
<dbReference type="OrthoDB" id="4961198at2"/>
<keyword evidence="1" id="KW-0304">Gas vesicle</keyword>
<dbReference type="PANTHER" id="PTHR35344">
    <property type="entry name" value="GAS VESICLE STRUCTURAL PROTEIN 2-RELATED"/>
    <property type="match status" value="1"/>
</dbReference>
<comment type="caution">
    <text evidence="5">The sequence shown here is derived from an EMBL/GenBank/DDBJ whole genome shotgun (WGS) entry which is preliminary data.</text>
</comment>
<dbReference type="GO" id="GO:0005198">
    <property type="term" value="F:structural molecule activity"/>
    <property type="evidence" value="ECO:0007669"/>
    <property type="project" value="InterPro"/>
</dbReference>
<evidence type="ECO:0000256" key="1">
    <source>
        <dbReference type="ARBA" id="ARBA00022987"/>
    </source>
</evidence>
<dbReference type="Proteomes" id="UP000266615">
    <property type="component" value="Unassembled WGS sequence"/>
</dbReference>
<keyword evidence="6" id="KW-1185">Reference proteome</keyword>
<evidence type="ECO:0000256" key="3">
    <source>
        <dbReference type="ARBA" id="ARBA00035646"/>
    </source>
</evidence>
<evidence type="ECO:0000256" key="4">
    <source>
        <dbReference type="SAM" id="MobiDB-lite"/>
    </source>
</evidence>
<dbReference type="GO" id="GO:0012506">
    <property type="term" value="C:vesicle membrane"/>
    <property type="evidence" value="ECO:0007669"/>
    <property type="project" value="InterPro"/>
</dbReference>
<name>A0A3A4FEL5_9MICC</name>
<evidence type="ECO:0000313" key="5">
    <source>
        <dbReference type="EMBL" id="RJN33244.1"/>
    </source>
</evidence>
<dbReference type="PANTHER" id="PTHR35344:SF4">
    <property type="entry name" value="GAS VESICLE PROTEIN A1"/>
    <property type="match status" value="1"/>
</dbReference>
<dbReference type="GO" id="GO:0031411">
    <property type="term" value="C:gas vesicle"/>
    <property type="evidence" value="ECO:0007669"/>
    <property type="project" value="UniProtKB-SubCell"/>
</dbReference>
<dbReference type="Pfam" id="PF00741">
    <property type="entry name" value="Gas_vesicle"/>
    <property type="match status" value="1"/>
</dbReference>
<organism evidence="5 6">
    <name type="scientific">Nesterenkonia natronophila</name>
    <dbReference type="NCBI Taxonomy" id="2174932"/>
    <lineage>
        <taxon>Bacteria</taxon>
        <taxon>Bacillati</taxon>
        <taxon>Actinomycetota</taxon>
        <taxon>Actinomycetes</taxon>
        <taxon>Micrococcales</taxon>
        <taxon>Micrococcaceae</taxon>
        <taxon>Nesterenkonia</taxon>
    </lineage>
</organism>
<protein>
    <submittedName>
        <fullName evidence="5">Gas vesicle protein</fullName>
    </submittedName>
</protein>
<dbReference type="AlphaFoldDB" id="A0A3A4FEL5"/>
<gene>
    <name evidence="5" type="ORF">D3250_04095</name>
</gene>